<accession>A0A1F5ZTL0</accession>
<dbReference type="InterPro" id="IPR002878">
    <property type="entry name" value="ChsH2_C"/>
</dbReference>
<dbReference type="STRING" id="1798382.A3D77_01600"/>
<dbReference type="InterPro" id="IPR012340">
    <property type="entry name" value="NA-bd_OB-fold"/>
</dbReference>
<dbReference type="Pfam" id="PF01796">
    <property type="entry name" value="OB_ChsH2_C"/>
    <property type="match status" value="1"/>
</dbReference>
<organism evidence="2 3">
    <name type="scientific">Candidatus Gottesmanbacteria bacterium RIFCSPHIGHO2_02_FULL_39_11</name>
    <dbReference type="NCBI Taxonomy" id="1798382"/>
    <lineage>
        <taxon>Bacteria</taxon>
        <taxon>Candidatus Gottesmaniibacteriota</taxon>
    </lineage>
</organism>
<protein>
    <recommendedName>
        <fullName evidence="1">ChsH2 C-terminal OB-fold domain-containing protein</fullName>
    </recommendedName>
</protein>
<sequence>MISPVKIWRNQKKIEALLGKVGEIVSWTKVYVPPAGFISQAPYIVAVVKLKEGKNIICQYVDWGERELVIGQKVKTILRRTQESDTDGVIPYGVKVKPVN</sequence>
<evidence type="ECO:0000313" key="2">
    <source>
        <dbReference type="EMBL" id="OGG15703.1"/>
    </source>
</evidence>
<dbReference type="PANTHER" id="PTHR34075">
    <property type="entry name" value="BLR3430 PROTEIN"/>
    <property type="match status" value="1"/>
</dbReference>
<proteinExistence type="predicted"/>
<gene>
    <name evidence="2" type="ORF">A3D77_01600</name>
</gene>
<comment type="caution">
    <text evidence="2">The sequence shown here is derived from an EMBL/GenBank/DDBJ whole genome shotgun (WGS) entry which is preliminary data.</text>
</comment>
<evidence type="ECO:0000313" key="3">
    <source>
        <dbReference type="Proteomes" id="UP000176923"/>
    </source>
</evidence>
<dbReference type="SUPFAM" id="SSF50249">
    <property type="entry name" value="Nucleic acid-binding proteins"/>
    <property type="match status" value="1"/>
</dbReference>
<dbReference type="EMBL" id="MFJL01000019">
    <property type="protein sequence ID" value="OGG15703.1"/>
    <property type="molecule type" value="Genomic_DNA"/>
</dbReference>
<name>A0A1F5ZTL0_9BACT</name>
<evidence type="ECO:0000259" key="1">
    <source>
        <dbReference type="Pfam" id="PF01796"/>
    </source>
</evidence>
<reference evidence="2 3" key="1">
    <citation type="journal article" date="2016" name="Nat. Commun.">
        <title>Thousands of microbial genomes shed light on interconnected biogeochemical processes in an aquifer system.</title>
        <authorList>
            <person name="Anantharaman K."/>
            <person name="Brown C.T."/>
            <person name="Hug L.A."/>
            <person name="Sharon I."/>
            <person name="Castelle C.J."/>
            <person name="Probst A.J."/>
            <person name="Thomas B.C."/>
            <person name="Singh A."/>
            <person name="Wilkins M.J."/>
            <person name="Karaoz U."/>
            <person name="Brodie E.L."/>
            <person name="Williams K.H."/>
            <person name="Hubbard S.S."/>
            <person name="Banfield J.F."/>
        </authorList>
    </citation>
    <scope>NUCLEOTIDE SEQUENCE [LARGE SCALE GENOMIC DNA]</scope>
</reference>
<dbReference type="InterPro" id="IPR052513">
    <property type="entry name" value="Thioester_dehydratase-like"/>
</dbReference>
<dbReference type="Proteomes" id="UP000176923">
    <property type="component" value="Unassembled WGS sequence"/>
</dbReference>
<feature type="domain" description="ChsH2 C-terminal OB-fold" evidence="1">
    <location>
        <begin position="18"/>
        <end position="75"/>
    </location>
</feature>
<dbReference type="PANTHER" id="PTHR34075:SF5">
    <property type="entry name" value="BLR3430 PROTEIN"/>
    <property type="match status" value="1"/>
</dbReference>
<dbReference type="AlphaFoldDB" id="A0A1F5ZTL0"/>